<dbReference type="Proteomes" id="UP000297646">
    <property type="component" value="Unassembled WGS sequence"/>
</dbReference>
<organism evidence="1 2">
    <name type="scientific">Weissella confusa</name>
    <name type="common">Lactobacillus confusus</name>
    <dbReference type="NCBI Taxonomy" id="1583"/>
    <lineage>
        <taxon>Bacteria</taxon>
        <taxon>Bacillati</taxon>
        <taxon>Bacillota</taxon>
        <taxon>Bacilli</taxon>
        <taxon>Lactobacillales</taxon>
        <taxon>Lactobacillaceae</taxon>
        <taxon>Weissella</taxon>
    </lineage>
</organism>
<dbReference type="EMBL" id="PVSN01000060">
    <property type="protein sequence ID" value="TGE71628.1"/>
    <property type="molecule type" value="Genomic_DNA"/>
</dbReference>
<protein>
    <submittedName>
        <fullName evidence="1">Uncharacterized protein</fullName>
    </submittedName>
</protein>
<evidence type="ECO:0000313" key="1">
    <source>
        <dbReference type="EMBL" id="TGE71628.1"/>
    </source>
</evidence>
<accession>A0A4Z0RXD9</accession>
<comment type="caution">
    <text evidence="1">The sequence shown here is derived from an EMBL/GenBank/DDBJ whole genome shotgun (WGS) entry which is preliminary data.</text>
</comment>
<reference evidence="1 2" key="1">
    <citation type="submission" date="2018-03" db="EMBL/GenBank/DDBJ databases">
        <title>Genome sequencing of Weissella confusa isolates.</title>
        <authorList>
            <person name="Kajala I."/>
            <person name="Baruah R."/>
            <person name="Bergsveinson J."/>
            <person name="Juvonen R."/>
            <person name="Ziola B."/>
        </authorList>
    </citation>
    <scope>NUCLEOTIDE SEQUENCE [LARGE SCALE GENOMIC DNA]</scope>
    <source>
        <strain evidence="1 2">VTT E-062653</strain>
    </source>
</reference>
<dbReference type="RefSeq" id="WP_135520356.1">
    <property type="nucleotide sequence ID" value="NZ_PVSN01000060.1"/>
</dbReference>
<name>A0A4Z0RXD9_WEICO</name>
<dbReference type="AlphaFoldDB" id="A0A4Z0RXD9"/>
<sequence length="379" mass="40356">MTNADAIPKSLYVYVRQYTISATQNYGVIVSDQPTSIDSVGTKVGDMILYKYGVSLDNYDNVTNNTFATTDIGKYPNSLIAQTMNGPAYGAVAIGLTQGAVTGEFDFVDKAGQLIGTQQFGAQMPNTTTTVGEFLPTIVAPDKYKIVNPKQVLKFNAETDPKIKVLVQRVTDTTYVSPSQAIDEETGLPNLNSDGSGKSAGELTTSDAGLLANGLRLVSVSNFSSKVLTIPKNNQVVLTPDRDGVANNGSFEYTNMSGSSFSIRMAVSQMYRYVNGTKTGQPLTFKSMKVNGHEVYSGTNPDGGVVAAMEYGTTVATVSDSDATKTYDPDDLVNGNDSAYYQTTSSDTVGNMTATLDHGPKAGSYHGVVTYMAVEDDLN</sequence>
<evidence type="ECO:0000313" key="2">
    <source>
        <dbReference type="Proteomes" id="UP000297646"/>
    </source>
</evidence>
<gene>
    <name evidence="1" type="ORF">C6P11_08665</name>
</gene>
<proteinExistence type="predicted"/>